<dbReference type="EMBL" id="LAZR01009094">
    <property type="protein sequence ID" value="KKM74711.1"/>
    <property type="molecule type" value="Genomic_DNA"/>
</dbReference>
<reference evidence="1" key="1">
    <citation type="journal article" date="2015" name="Nature">
        <title>Complex archaea that bridge the gap between prokaryotes and eukaryotes.</title>
        <authorList>
            <person name="Spang A."/>
            <person name="Saw J.H."/>
            <person name="Jorgensen S.L."/>
            <person name="Zaremba-Niedzwiedzka K."/>
            <person name="Martijn J."/>
            <person name="Lind A.E."/>
            <person name="van Eijk R."/>
            <person name="Schleper C."/>
            <person name="Guy L."/>
            <person name="Ettema T.J."/>
        </authorList>
    </citation>
    <scope>NUCLEOTIDE SEQUENCE</scope>
</reference>
<accession>A0A0F9KIZ2</accession>
<name>A0A0F9KIZ2_9ZZZZ</name>
<evidence type="ECO:0000313" key="1">
    <source>
        <dbReference type="EMBL" id="KKM74711.1"/>
    </source>
</evidence>
<organism evidence="1">
    <name type="scientific">marine sediment metagenome</name>
    <dbReference type="NCBI Taxonomy" id="412755"/>
    <lineage>
        <taxon>unclassified sequences</taxon>
        <taxon>metagenomes</taxon>
        <taxon>ecological metagenomes</taxon>
    </lineage>
</organism>
<dbReference type="AlphaFoldDB" id="A0A0F9KIZ2"/>
<sequence length="38" mass="4248">MTYCIICHKEFNSDGAGDDMCLECVEDGAYINETGENR</sequence>
<gene>
    <name evidence="1" type="ORF">LCGC14_1397610</name>
</gene>
<comment type="caution">
    <text evidence="1">The sequence shown here is derived from an EMBL/GenBank/DDBJ whole genome shotgun (WGS) entry which is preliminary data.</text>
</comment>
<proteinExistence type="predicted"/>
<protein>
    <submittedName>
        <fullName evidence="1">Uncharacterized protein</fullName>
    </submittedName>
</protein>